<evidence type="ECO:0000256" key="4">
    <source>
        <dbReference type="ARBA" id="ARBA00022679"/>
    </source>
</evidence>
<dbReference type="NCBIfam" id="NF001784">
    <property type="entry name" value="PRK00517.2-1"/>
    <property type="match status" value="1"/>
</dbReference>
<dbReference type="STRING" id="402881.Plav_2435"/>
<dbReference type="EMBL" id="CP000774">
    <property type="protein sequence ID" value="ABS64044.1"/>
    <property type="molecule type" value="Genomic_DNA"/>
</dbReference>
<evidence type="ECO:0000256" key="1">
    <source>
        <dbReference type="ARBA" id="ARBA00009741"/>
    </source>
</evidence>
<dbReference type="RefSeq" id="WP_012111353.1">
    <property type="nucleotide sequence ID" value="NC_009719.1"/>
</dbReference>
<keyword evidence="2 6" id="KW-0963">Cytoplasm</keyword>
<accession>A7HVW1</accession>
<feature type="binding site" evidence="6">
    <location>
        <position position="155"/>
    </location>
    <ligand>
        <name>S-adenosyl-L-methionine</name>
        <dbReference type="ChEBI" id="CHEBI:59789"/>
    </ligand>
</feature>
<dbReference type="Proteomes" id="UP000006377">
    <property type="component" value="Chromosome"/>
</dbReference>
<keyword evidence="5 6" id="KW-0949">S-adenosyl-L-methionine</keyword>
<dbReference type="SUPFAM" id="SSF53335">
    <property type="entry name" value="S-adenosyl-L-methionine-dependent methyltransferases"/>
    <property type="match status" value="1"/>
</dbReference>
<sequence>MTSLWKAAFTVPYEAAETFSDALEAAIWPEALAVSTTEAEPGSSPLVKTASDWNEVEAHGLWRVEALYAEEPEEETLRAAIAHAAEETGIAVTAIAIEPMPDEDWVTRSLEGLDPVRAGRFFIHGSHDADKIPAGTIPILVDAAQAFGTGHHETTAGCLEFISELVRPGRPVDALDIGTGTGVLAIAIAKLARVNVLASDIDPVSVKVARENARKNGVGPFVTAVTAKGFGHTALHARAPYGLIVANILARPLVSLAPAFAAHLKPGGTLILSGLLATQEAMVTSAMRMQGLRLVARKPKGDWLTLRMAR</sequence>
<dbReference type="AlphaFoldDB" id="A7HVW1"/>
<dbReference type="GO" id="GO:0016279">
    <property type="term" value="F:protein-lysine N-methyltransferase activity"/>
    <property type="evidence" value="ECO:0007669"/>
    <property type="project" value="RHEA"/>
</dbReference>
<dbReference type="GO" id="GO:0032259">
    <property type="term" value="P:methylation"/>
    <property type="evidence" value="ECO:0007669"/>
    <property type="project" value="UniProtKB-KW"/>
</dbReference>
<evidence type="ECO:0000313" key="8">
    <source>
        <dbReference type="Proteomes" id="UP000006377"/>
    </source>
</evidence>
<evidence type="ECO:0000256" key="6">
    <source>
        <dbReference type="HAMAP-Rule" id="MF_00735"/>
    </source>
</evidence>
<dbReference type="Gene3D" id="3.40.50.150">
    <property type="entry name" value="Vaccinia Virus protein VP39"/>
    <property type="match status" value="1"/>
</dbReference>
<dbReference type="HAMAP" id="MF_00735">
    <property type="entry name" value="Methyltr_PrmA"/>
    <property type="match status" value="1"/>
</dbReference>
<dbReference type="InterPro" id="IPR050078">
    <property type="entry name" value="Ribosomal_L11_MeTrfase_PrmA"/>
</dbReference>
<comment type="similarity">
    <text evidence="1 6">Belongs to the methyltransferase superfamily. PrmA family.</text>
</comment>
<dbReference type="HOGENOM" id="CLU_049382_3_0_5"/>
<comment type="catalytic activity">
    <reaction evidence="6">
        <text>L-lysyl-[protein] + 3 S-adenosyl-L-methionine = N(6),N(6),N(6)-trimethyl-L-lysyl-[protein] + 3 S-adenosyl-L-homocysteine + 3 H(+)</text>
        <dbReference type="Rhea" id="RHEA:54192"/>
        <dbReference type="Rhea" id="RHEA-COMP:9752"/>
        <dbReference type="Rhea" id="RHEA-COMP:13826"/>
        <dbReference type="ChEBI" id="CHEBI:15378"/>
        <dbReference type="ChEBI" id="CHEBI:29969"/>
        <dbReference type="ChEBI" id="CHEBI:57856"/>
        <dbReference type="ChEBI" id="CHEBI:59789"/>
        <dbReference type="ChEBI" id="CHEBI:61961"/>
    </reaction>
</comment>
<dbReference type="PANTHER" id="PTHR43648">
    <property type="entry name" value="ELECTRON TRANSFER FLAVOPROTEIN BETA SUBUNIT LYSINE METHYLTRANSFERASE"/>
    <property type="match status" value="1"/>
</dbReference>
<keyword evidence="8" id="KW-1185">Reference proteome</keyword>
<dbReference type="EC" id="2.1.1.-" evidence="6"/>
<dbReference type="CDD" id="cd02440">
    <property type="entry name" value="AdoMet_MTases"/>
    <property type="match status" value="1"/>
</dbReference>
<organism evidence="7 8">
    <name type="scientific">Parvibaculum lavamentivorans (strain DS-1 / DSM 13023 / NCIMB 13966)</name>
    <dbReference type="NCBI Taxonomy" id="402881"/>
    <lineage>
        <taxon>Bacteria</taxon>
        <taxon>Pseudomonadati</taxon>
        <taxon>Pseudomonadota</taxon>
        <taxon>Alphaproteobacteria</taxon>
        <taxon>Hyphomicrobiales</taxon>
        <taxon>Parvibaculaceae</taxon>
        <taxon>Parvibaculum</taxon>
    </lineage>
</organism>
<proteinExistence type="inferred from homology"/>
<gene>
    <name evidence="6" type="primary">prmA</name>
    <name evidence="7" type="ordered locus">Plav_2435</name>
</gene>
<dbReference type="PANTHER" id="PTHR43648:SF1">
    <property type="entry name" value="ELECTRON TRANSFER FLAVOPROTEIN BETA SUBUNIT LYSINE METHYLTRANSFERASE"/>
    <property type="match status" value="1"/>
</dbReference>
<comment type="subcellular location">
    <subcellularLocation>
        <location evidence="6">Cytoplasm</location>
    </subcellularLocation>
</comment>
<dbReference type="InterPro" id="IPR029063">
    <property type="entry name" value="SAM-dependent_MTases_sf"/>
</dbReference>
<feature type="binding site" evidence="6">
    <location>
        <position position="200"/>
    </location>
    <ligand>
        <name>S-adenosyl-L-methionine</name>
        <dbReference type="ChEBI" id="CHEBI:59789"/>
    </ligand>
</feature>
<comment type="function">
    <text evidence="6">Methylates ribosomal protein L11.</text>
</comment>
<reference evidence="7 8" key="1">
    <citation type="journal article" date="2011" name="Stand. Genomic Sci.">
        <title>Complete genome sequence of Parvibaculum lavamentivorans type strain (DS-1(T)).</title>
        <authorList>
            <person name="Schleheck D."/>
            <person name="Weiss M."/>
            <person name="Pitluck S."/>
            <person name="Bruce D."/>
            <person name="Land M.L."/>
            <person name="Han S."/>
            <person name="Saunders E."/>
            <person name="Tapia R."/>
            <person name="Detter C."/>
            <person name="Brettin T."/>
            <person name="Han J."/>
            <person name="Woyke T."/>
            <person name="Goodwin L."/>
            <person name="Pennacchio L."/>
            <person name="Nolan M."/>
            <person name="Cook A.M."/>
            <person name="Kjelleberg S."/>
            <person name="Thomas T."/>
        </authorList>
    </citation>
    <scope>NUCLEOTIDE SEQUENCE [LARGE SCALE GENOMIC DNA]</scope>
    <source>
        <strain evidence="8">DS-1 / DSM 13023 / NCIMB 13966</strain>
    </source>
</reference>
<dbReference type="InterPro" id="IPR004498">
    <property type="entry name" value="Ribosomal_PrmA_MeTrfase"/>
</dbReference>
<evidence type="ECO:0000256" key="5">
    <source>
        <dbReference type="ARBA" id="ARBA00022691"/>
    </source>
</evidence>
<evidence type="ECO:0000256" key="2">
    <source>
        <dbReference type="ARBA" id="ARBA00022490"/>
    </source>
</evidence>
<dbReference type="KEGG" id="pla:Plav_2435"/>
<protein>
    <recommendedName>
        <fullName evidence="6">Ribosomal protein L11 methyltransferase</fullName>
        <shortName evidence="6">L11 Mtase</shortName>
        <ecNumber evidence="6">2.1.1.-</ecNumber>
    </recommendedName>
</protein>
<dbReference type="eggNOG" id="COG2264">
    <property type="taxonomic scope" value="Bacteria"/>
</dbReference>
<dbReference type="Pfam" id="PF06325">
    <property type="entry name" value="PrmA"/>
    <property type="match status" value="1"/>
</dbReference>
<evidence type="ECO:0000313" key="7">
    <source>
        <dbReference type="EMBL" id="ABS64044.1"/>
    </source>
</evidence>
<name>A7HVW1_PARL1</name>
<keyword evidence="3 6" id="KW-0489">Methyltransferase</keyword>
<evidence type="ECO:0000256" key="3">
    <source>
        <dbReference type="ARBA" id="ARBA00022603"/>
    </source>
</evidence>
<keyword evidence="4 6" id="KW-0808">Transferase</keyword>
<feature type="binding site" evidence="6">
    <location>
        <position position="178"/>
    </location>
    <ligand>
        <name>S-adenosyl-L-methionine</name>
        <dbReference type="ChEBI" id="CHEBI:59789"/>
    </ligand>
</feature>
<feature type="binding site" evidence="6">
    <location>
        <position position="247"/>
    </location>
    <ligand>
        <name>S-adenosyl-L-methionine</name>
        <dbReference type="ChEBI" id="CHEBI:59789"/>
    </ligand>
</feature>
<dbReference type="OrthoDB" id="9785995at2"/>
<dbReference type="GO" id="GO:0005737">
    <property type="term" value="C:cytoplasm"/>
    <property type="evidence" value="ECO:0007669"/>
    <property type="project" value="UniProtKB-SubCell"/>
</dbReference>